<dbReference type="CDD" id="cd15419">
    <property type="entry name" value="7tmA_OR9K2-like"/>
    <property type="match status" value="1"/>
</dbReference>
<feature type="transmembrane region" description="Helical" evidence="13">
    <location>
        <begin position="245"/>
        <end position="265"/>
    </location>
</feature>
<organism evidence="15 16">
    <name type="scientific">Alligator sinensis</name>
    <name type="common">Chinese alligator</name>
    <dbReference type="NCBI Taxonomy" id="38654"/>
    <lineage>
        <taxon>Eukaryota</taxon>
        <taxon>Metazoa</taxon>
        <taxon>Chordata</taxon>
        <taxon>Craniata</taxon>
        <taxon>Vertebrata</taxon>
        <taxon>Euteleostomi</taxon>
        <taxon>Archelosauria</taxon>
        <taxon>Archosauria</taxon>
        <taxon>Crocodylia</taxon>
        <taxon>Alligatoridae</taxon>
        <taxon>Alligatorinae</taxon>
        <taxon>Alligator</taxon>
    </lineage>
</organism>
<dbReference type="PROSITE" id="PS50262">
    <property type="entry name" value="G_PROTEIN_RECEP_F1_2"/>
    <property type="match status" value="1"/>
</dbReference>
<keyword evidence="4 13" id="KW-1003">Cell membrane</keyword>
<feature type="transmembrane region" description="Helical" evidence="13">
    <location>
        <begin position="145"/>
        <end position="162"/>
    </location>
</feature>
<keyword evidence="15" id="KW-1185">Reference proteome</keyword>
<keyword evidence="6 13" id="KW-1133">Transmembrane helix</keyword>
<dbReference type="PRINTS" id="PR00245">
    <property type="entry name" value="OLFACTORYR"/>
</dbReference>
<dbReference type="GeneID" id="102375812"/>
<evidence type="ECO:0000256" key="6">
    <source>
        <dbReference type="ARBA" id="ARBA00022989"/>
    </source>
</evidence>
<accession>A0A1U7S3Q3</accession>
<keyword evidence="7 12" id="KW-0297">G-protein coupled receptor</keyword>
<dbReference type="PROSITE" id="PS00237">
    <property type="entry name" value="G_PROTEIN_RECEP_F1_1"/>
    <property type="match status" value="1"/>
</dbReference>
<dbReference type="Pfam" id="PF13853">
    <property type="entry name" value="7tm_4"/>
    <property type="match status" value="1"/>
</dbReference>
<dbReference type="FunFam" id="1.20.1070.10:FF:000003">
    <property type="entry name" value="Olfactory receptor"/>
    <property type="match status" value="1"/>
</dbReference>
<evidence type="ECO:0000256" key="1">
    <source>
        <dbReference type="ARBA" id="ARBA00002936"/>
    </source>
</evidence>
<feature type="domain" description="G-protein coupled receptors family 1 profile" evidence="14">
    <location>
        <begin position="44"/>
        <end position="294"/>
    </location>
</feature>
<evidence type="ECO:0000256" key="3">
    <source>
        <dbReference type="ARBA" id="ARBA00010663"/>
    </source>
</evidence>
<comment type="subcellular location">
    <subcellularLocation>
        <location evidence="2 13">Cell membrane</location>
        <topology evidence="2 13">Multi-pass membrane protein</topology>
    </subcellularLocation>
</comment>
<keyword evidence="9 12" id="KW-0675">Receptor</keyword>
<feature type="transmembrane region" description="Helical" evidence="13">
    <location>
        <begin position="102"/>
        <end position="124"/>
    </location>
</feature>
<evidence type="ECO:0000256" key="13">
    <source>
        <dbReference type="RuleBase" id="RU363047"/>
    </source>
</evidence>
<dbReference type="InterPro" id="IPR000725">
    <property type="entry name" value="Olfact_rcpt"/>
</dbReference>
<evidence type="ECO:0000259" key="14">
    <source>
        <dbReference type="PROSITE" id="PS50262"/>
    </source>
</evidence>
<feature type="transmembrane region" description="Helical" evidence="13">
    <location>
        <begin position="28"/>
        <end position="52"/>
    </location>
</feature>
<gene>
    <name evidence="16" type="primary">LOC102375812</name>
</gene>
<keyword evidence="11 12" id="KW-0807">Transducer</keyword>
<dbReference type="Gene3D" id="1.20.1070.10">
    <property type="entry name" value="Rhodopsin 7-helix transmembrane proteins"/>
    <property type="match status" value="1"/>
</dbReference>
<evidence type="ECO:0000256" key="10">
    <source>
        <dbReference type="ARBA" id="ARBA00023180"/>
    </source>
</evidence>
<dbReference type="PANTHER" id="PTHR48018">
    <property type="entry name" value="OLFACTORY RECEPTOR"/>
    <property type="match status" value="1"/>
</dbReference>
<evidence type="ECO:0000313" key="15">
    <source>
        <dbReference type="Proteomes" id="UP000189705"/>
    </source>
</evidence>
<reference evidence="16" key="1">
    <citation type="submission" date="2025-08" db="UniProtKB">
        <authorList>
            <consortium name="RefSeq"/>
        </authorList>
    </citation>
    <scope>IDENTIFICATION</scope>
</reference>
<evidence type="ECO:0000256" key="2">
    <source>
        <dbReference type="ARBA" id="ARBA00004651"/>
    </source>
</evidence>
<evidence type="ECO:0000256" key="4">
    <source>
        <dbReference type="ARBA" id="ARBA00022475"/>
    </source>
</evidence>
<comment type="similarity">
    <text evidence="3 12">Belongs to the G-protein coupled receptor 1 family.</text>
</comment>
<dbReference type="Proteomes" id="UP000189705">
    <property type="component" value="Unplaced"/>
</dbReference>
<evidence type="ECO:0000256" key="11">
    <source>
        <dbReference type="ARBA" id="ARBA00023224"/>
    </source>
</evidence>
<protein>
    <recommendedName>
        <fullName evidence="13">Olfactory receptor</fullName>
    </recommendedName>
</protein>
<keyword evidence="8 13" id="KW-0472">Membrane</keyword>
<dbReference type="FunFam" id="1.10.1220.70:FF:000001">
    <property type="entry name" value="Olfactory receptor"/>
    <property type="match status" value="1"/>
</dbReference>
<keyword evidence="13" id="KW-0552">Olfaction</keyword>
<evidence type="ECO:0000313" key="16">
    <source>
        <dbReference type="RefSeq" id="XP_006034182.1"/>
    </source>
</evidence>
<proteinExistence type="inferred from homology"/>
<dbReference type="KEGG" id="asn:102375812"/>
<evidence type="ECO:0000256" key="9">
    <source>
        <dbReference type="ARBA" id="ARBA00023170"/>
    </source>
</evidence>
<dbReference type="GO" id="GO:0005886">
    <property type="term" value="C:plasma membrane"/>
    <property type="evidence" value="ECO:0007669"/>
    <property type="project" value="UniProtKB-SubCell"/>
</dbReference>
<dbReference type="AlphaFoldDB" id="A0A1U7S3Q3"/>
<keyword evidence="10" id="KW-0325">Glycoprotein</keyword>
<feature type="transmembrane region" description="Helical" evidence="13">
    <location>
        <begin position="277"/>
        <end position="296"/>
    </location>
</feature>
<name>A0A1U7S3Q3_ALLSI</name>
<evidence type="ECO:0000256" key="5">
    <source>
        <dbReference type="ARBA" id="ARBA00022692"/>
    </source>
</evidence>
<evidence type="ECO:0000256" key="8">
    <source>
        <dbReference type="ARBA" id="ARBA00023136"/>
    </source>
</evidence>
<evidence type="ECO:0000256" key="12">
    <source>
        <dbReference type="RuleBase" id="RU000688"/>
    </source>
</evidence>
<sequence>MYAVTVENHTRVTEFILLGFSNHPPLQVFLFVLILVVYTITVVGNVGLIIVISIDPQLYTTPMYFLLRNLSFIDLCYSSSVAPKALVNFFSKSKTISYNGCATQFFFGGLFVSTEGFLLVAMSYDRFTAICNPLLYQVNMPRRMCYLLALGSYLCGGFNTAVHTTLMFQLDFCGPNEIDHFFCDLPPLLKLSCSETYINEIVLFSFSTVFIVTASGAILVSYTYIASAILGICSHSGRLKAFSTCASHVMAVALFFGATFYMYAVPSETSSPNHLKVVSMFYCLLIPMLNPIIYSLRNKDVKDALKKTMETKLLLTMNHLI</sequence>
<dbReference type="InParanoid" id="A0A1U7S3Q3"/>
<dbReference type="RefSeq" id="XP_006034182.1">
    <property type="nucleotide sequence ID" value="XM_006034120.1"/>
</dbReference>
<dbReference type="GO" id="GO:0004930">
    <property type="term" value="F:G protein-coupled receptor activity"/>
    <property type="evidence" value="ECO:0007669"/>
    <property type="project" value="UniProtKB-KW"/>
</dbReference>
<dbReference type="SUPFAM" id="SSF81321">
    <property type="entry name" value="Family A G protein-coupled receptor-like"/>
    <property type="match status" value="1"/>
</dbReference>
<dbReference type="PRINTS" id="PR00237">
    <property type="entry name" value="GPCRRHODOPSN"/>
</dbReference>
<dbReference type="eggNOG" id="ENOG502SKXC">
    <property type="taxonomic scope" value="Eukaryota"/>
</dbReference>
<keyword evidence="13" id="KW-0716">Sensory transduction</keyword>
<dbReference type="InterPro" id="IPR017452">
    <property type="entry name" value="GPCR_Rhodpsn_7TM"/>
</dbReference>
<dbReference type="GO" id="GO:0004984">
    <property type="term" value="F:olfactory receptor activity"/>
    <property type="evidence" value="ECO:0007669"/>
    <property type="project" value="InterPro"/>
</dbReference>
<evidence type="ECO:0000256" key="7">
    <source>
        <dbReference type="ARBA" id="ARBA00023040"/>
    </source>
</evidence>
<comment type="function">
    <text evidence="1">Odorant receptor.</text>
</comment>
<feature type="transmembrane region" description="Helical" evidence="13">
    <location>
        <begin position="201"/>
        <end position="233"/>
    </location>
</feature>
<dbReference type="InterPro" id="IPR000276">
    <property type="entry name" value="GPCR_Rhodpsn"/>
</dbReference>
<keyword evidence="5 12" id="KW-0812">Transmembrane</keyword>
<feature type="transmembrane region" description="Helical" evidence="13">
    <location>
        <begin position="64"/>
        <end position="82"/>
    </location>
</feature>